<gene>
    <name evidence="6" type="primary">ABSGL_00608.1 scaffold 832</name>
</gene>
<evidence type="ECO:0000256" key="1">
    <source>
        <dbReference type="ARBA" id="ARBA00007249"/>
    </source>
</evidence>
<protein>
    <recommendedName>
        <fullName evidence="5">Tr-type G domain-containing protein</fullName>
    </recommendedName>
</protein>
<dbReference type="Pfam" id="PF00009">
    <property type="entry name" value="GTP_EFTU"/>
    <property type="match status" value="1"/>
</dbReference>
<sequence length="677" mass="74814">MRYAAYVMHSKHKKTALKDLWQHQQTMGCLPPEVDHQGNIEYKFKLVDPSEVRMEHLITQLKWRLAEGNGQALYELGVNDDGTLTGLSDQDMSATLDTLRRMAEALNAEVSISREVKINKSSDEMDLQNYKKMNGTKKKQDYRNNHDQDQDEEEEQQQQQQQERCVIEALVRQRTPIDAPSYTDIRMAIVGDTGSGKSTFLAHISHGIKDTGHGTARISLLRHPHEIETGNTSCIAHEMIGYTCDGVLVNSASSGDDNSDILYNDHDDLETTSWEQICASSSKVVTFLDTCGHVKYFRTTISALTGYAPDYAMLVVPATLGSSVLTDMAREHLSLVFMLDVPLCVVVTKIDIASNDQIQRCLYTLKTFLSSVSGVRNQRRLPVVMTPSTTDDDNDAPSTHADIDAVATAMMRDDSSTVPIFLVSNVTGAHMNLIHQFLNALSKPSYSTTATAAIPISPSSISQSSLLEDPVEFQIEQVYTLPDIGVVVGGLLRQGRININDPDSQRTFALGPNSQGDFIQATVVSIHRHRVSSHYVHYGQTASLAIELSSNADADQQHPWGKIKKGMVLLATDDTHPPETYTTFEATVFVLHHATGLRPGTCGTVRSGFIRQLARVVAIQQDPPVLASGQQGLCVFRFLGDPEYLRLGAQFLFMEGTFKCLGSVTKLVGKINGKWIR</sequence>
<dbReference type="Gene3D" id="2.40.30.10">
    <property type="entry name" value="Translation factors"/>
    <property type="match status" value="1"/>
</dbReference>
<dbReference type="OMA" id="ENMPMKI"/>
<keyword evidence="2" id="KW-0547">Nucleotide-binding</keyword>
<dbReference type="GO" id="GO:0003746">
    <property type="term" value="F:translation elongation factor activity"/>
    <property type="evidence" value="ECO:0007669"/>
    <property type="project" value="TreeGrafter"/>
</dbReference>
<keyword evidence="7" id="KW-1185">Reference proteome</keyword>
<name>A0A163ITT9_ABSGL</name>
<accession>A0A163ITT9</accession>
<reference evidence="6" key="1">
    <citation type="submission" date="2016-04" db="EMBL/GenBank/DDBJ databases">
        <authorList>
            <person name="Evans L.H."/>
            <person name="Alamgir A."/>
            <person name="Owens N."/>
            <person name="Weber N.D."/>
            <person name="Virtaneva K."/>
            <person name="Barbian K."/>
            <person name="Babar A."/>
            <person name="Rosenke K."/>
        </authorList>
    </citation>
    <scope>NUCLEOTIDE SEQUENCE [LARGE SCALE GENOMIC DNA]</scope>
    <source>
        <strain evidence="6">CBS 101.48</strain>
    </source>
</reference>
<evidence type="ECO:0000313" key="6">
    <source>
        <dbReference type="EMBL" id="SAL95290.1"/>
    </source>
</evidence>
<evidence type="ECO:0000313" key="7">
    <source>
        <dbReference type="Proteomes" id="UP000078561"/>
    </source>
</evidence>
<dbReference type="Gene3D" id="3.40.50.300">
    <property type="entry name" value="P-loop containing nucleotide triphosphate hydrolases"/>
    <property type="match status" value="1"/>
</dbReference>
<dbReference type="InParanoid" id="A0A163ITT9"/>
<comment type="similarity">
    <text evidence="1">Belongs to the TRAFAC class translation factor GTPase superfamily. Classic translation factor GTPase family. EF-Tu/EF-1A subfamily.</text>
</comment>
<feature type="region of interest" description="Disordered" evidence="4">
    <location>
        <begin position="133"/>
        <end position="161"/>
    </location>
</feature>
<dbReference type="STRING" id="4829.A0A163ITT9"/>
<dbReference type="GO" id="GO:0003924">
    <property type="term" value="F:GTPase activity"/>
    <property type="evidence" value="ECO:0007669"/>
    <property type="project" value="InterPro"/>
</dbReference>
<dbReference type="AlphaFoldDB" id="A0A163ITT9"/>
<dbReference type="InterPro" id="IPR000795">
    <property type="entry name" value="T_Tr_GTP-bd_dom"/>
</dbReference>
<evidence type="ECO:0000256" key="4">
    <source>
        <dbReference type="SAM" id="MobiDB-lite"/>
    </source>
</evidence>
<dbReference type="InterPro" id="IPR009001">
    <property type="entry name" value="Transl_elong_EF1A/Init_IF2_C"/>
</dbReference>
<dbReference type="GO" id="GO:0005525">
    <property type="term" value="F:GTP binding"/>
    <property type="evidence" value="ECO:0007669"/>
    <property type="project" value="UniProtKB-KW"/>
</dbReference>
<dbReference type="SUPFAM" id="SSF50465">
    <property type="entry name" value="EF-Tu/eEF-1alpha/eIF2-gamma C-terminal domain"/>
    <property type="match status" value="1"/>
</dbReference>
<organism evidence="6">
    <name type="scientific">Absidia glauca</name>
    <name type="common">Pin mould</name>
    <dbReference type="NCBI Taxonomy" id="4829"/>
    <lineage>
        <taxon>Eukaryota</taxon>
        <taxon>Fungi</taxon>
        <taxon>Fungi incertae sedis</taxon>
        <taxon>Mucoromycota</taxon>
        <taxon>Mucoromycotina</taxon>
        <taxon>Mucoromycetes</taxon>
        <taxon>Mucorales</taxon>
        <taxon>Cunninghamellaceae</taxon>
        <taxon>Absidia</taxon>
    </lineage>
</organism>
<dbReference type="EMBL" id="LT550270">
    <property type="protein sequence ID" value="SAL95290.1"/>
    <property type="molecule type" value="Genomic_DNA"/>
</dbReference>
<dbReference type="PANTHER" id="PTHR43721">
    <property type="entry name" value="ELONGATION FACTOR TU-RELATED"/>
    <property type="match status" value="1"/>
</dbReference>
<dbReference type="InterPro" id="IPR050055">
    <property type="entry name" value="EF-Tu_GTPase"/>
</dbReference>
<dbReference type="PROSITE" id="PS51722">
    <property type="entry name" value="G_TR_2"/>
    <property type="match status" value="1"/>
</dbReference>
<dbReference type="Proteomes" id="UP000078561">
    <property type="component" value="Unassembled WGS sequence"/>
</dbReference>
<dbReference type="InterPro" id="IPR009000">
    <property type="entry name" value="Transl_B-barrel_sf"/>
</dbReference>
<evidence type="ECO:0000256" key="2">
    <source>
        <dbReference type="ARBA" id="ARBA00022741"/>
    </source>
</evidence>
<proteinExistence type="inferred from homology"/>
<dbReference type="InterPro" id="IPR027417">
    <property type="entry name" value="P-loop_NTPase"/>
</dbReference>
<dbReference type="OrthoDB" id="248233at2759"/>
<feature type="domain" description="Tr-type G" evidence="5">
    <location>
        <begin position="182"/>
        <end position="446"/>
    </location>
</feature>
<dbReference type="SUPFAM" id="SSF50447">
    <property type="entry name" value="Translation proteins"/>
    <property type="match status" value="1"/>
</dbReference>
<evidence type="ECO:0000259" key="5">
    <source>
        <dbReference type="PROSITE" id="PS51722"/>
    </source>
</evidence>
<keyword evidence="3" id="KW-0342">GTP-binding</keyword>
<feature type="compositionally biased region" description="Basic and acidic residues" evidence="4">
    <location>
        <begin position="138"/>
        <end position="148"/>
    </location>
</feature>
<evidence type="ECO:0000256" key="3">
    <source>
        <dbReference type="ARBA" id="ARBA00023134"/>
    </source>
</evidence>
<dbReference type="SUPFAM" id="SSF52540">
    <property type="entry name" value="P-loop containing nucleoside triphosphate hydrolases"/>
    <property type="match status" value="1"/>
</dbReference>
<dbReference type="PANTHER" id="PTHR43721:SF9">
    <property type="entry name" value="GTP-BINDING PROTEIN 1"/>
    <property type="match status" value="1"/>
</dbReference>